<evidence type="ECO:0000313" key="1">
    <source>
        <dbReference type="EMBL" id="KKN32112.1"/>
    </source>
</evidence>
<gene>
    <name evidence="1" type="ORF">LCGC14_0817230</name>
</gene>
<sequence>MKAKSTIEKKERETRKAIEGIKAGEDWPYLEPWEKTRYGALNNYRRALCWVLGMDDDEL</sequence>
<comment type="caution">
    <text evidence="1">The sequence shown here is derived from an EMBL/GenBank/DDBJ whole genome shotgun (WGS) entry which is preliminary data.</text>
</comment>
<protein>
    <submittedName>
        <fullName evidence="1">Uncharacterized protein</fullName>
    </submittedName>
</protein>
<proteinExistence type="predicted"/>
<reference evidence="1" key="1">
    <citation type="journal article" date="2015" name="Nature">
        <title>Complex archaea that bridge the gap between prokaryotes and eukaryotes.</title>
        <authorList>
            <person name="Spang A."/>
            <person name="Saw J.H."/>
            <person name="Jorgensen S.L."/>
            <person name="Zaremba-Niedzwiedzka K."/>
            <person name="Martijn J."/>
            <person name="Lind A.E."/>
            <person name="van Eijk R."/>
            <person name="Schleper C."/>
            <person name="Guy L."/>
            <person name="Ettema T.J."/>
        </authorList>
    </citation>
    <scope>NUCLEOTIDE SEQUENCE</scope>
</reference>
<accession>A0A0F9Q5A9</accession>
<dbReference type="AlphaFoldDB" id="A0A0F9Q5A9"/>
<organism evidence="1">
    <name type="scientific">marine sediment metagenome</name>
    <dbReference type="NCBI Taxonomy" id="412755"/>
    <lineage>
        <taxon>unclassified sequences</taxon>
        <taxon>metagenomes</taxon>
        <taxon>ecological metagenomes</taxon>
    </lineage>
</organism>
<dbReference type="EMBL" id="LAZR01002277">
    <property type="protein sequence ID" value="KKN32112.1"/>
    <property type="molecule type" value="Genomic_DNA"/>
</dbReference>
<name>A0A0F9Q5A9_9ZZZZ</name>